<evidence type="ECO:0000256" key="1">
    <source>
        <dbReference type="SAM" id="MobiDB-lite"/>
    </source>
</evidence>
<gene>
    <name evidence="2" type="ordered locus">FRAAL4278</name>
</gene>
<accession>Q0RHV3</accession>
<feature type="region of interest" description="Disordered" evidence="1">
    <location>
        <begin position="32"/>
        <end position="56"/>
    </location>
</feature>
<dbReference type="AlphaFoldDB" id="Q0RHV3"/>
<dbReference type="Proteomes" id="UP000000657">
    <property type="component" value="Chromosome"/>
</dbReference>
<dbReference type="HOGENOM" id="CLU_1924475_0_0_11"/>
<evidence type="ECO:0000313" key="3">
    <source>
        <dbReference type="Proteomes" id="UP000000657"/>
    </source>
</evidence>
<keyword evidence="3" id="KW-1185">Reference proteome</keyword>
<sequence>MYPAARTTEDALATLSAGAPTALGAAEALPAIPPTRTSTPIITETASPRRRVMRPPRFRVDPTTLDALFDGRRPGRVYGRNVARFDRNRLALAARVVAGRGATGRQPRSARVGGLQGLGARVSGRGSRVSG</sequence>
<protein>
    <submittedName>
        <fullName evidence="2">Uncharacterized protein</fullName>
    </submittedName>
</protein>
<feature type="region of interest" description="Disordered" evidence="1">
    <location>
        <begin position="100"/>
        <end position="131"/>
    </location>
</feature>
<reference evidence="2 3" key="1">
    <citation type="journal article" date="2007" name="Genome Res.">
        <title>Genome characteristics of facultatively symbiotic Frankia sp. strains reflect host range and host plant biogeography.</title>
        <authorList>
            <person name="Normand P."/>
            <person name="Lapierre P."/>
            <person name="Tisa L.S."/>
            <person name="Gogarten J.P."/>
            <person name="Alloisio N."/>
            <person name="Bagnarol E."/>
            <person name="Bassi C.A."/>
            <person name="Berry A.M."/>
            <person name="Bickhart D.M."/>
            <person name="Choisne N."/>
            <person name="Couloux A."/>
            <person name="Cournoyer B."/>
            <person name="Cruveiller S."/>
            <person name="Daubin V."/>
            <person name="Demange N."/>
            <person name="Francino M.P."/>
            <person name="Goltsman E."/>
            <person name="Huang Y."/>
            <person name="Kopp O.R."/>
            <person name="Labarre L."/>
            <person name="Lapidus A."/>
            <person name="Lavire C."/>
            <person name="Marechal J."/>
            <person name="Martinez M."/>
            <person name="Mastronunzio J.E."/>
            <person name="Mullin B.C."/>
            <person name="Niemann J."/>
            <person name="Pujic P."/>
            <person name="Rawnsley T."/>
            <person name="Rouy Z."/>
            <person name="Schenowitz C."/>
            <person name="Sellstedt A."/>
            <person name="Tavares F."/>
            <person name="Tomkins J.P."/>
            <person name="Vallenet D."/>
            <person name="Valverde C."/>
            <person name="Wall L.G."/>
            <person name="Wang Y."/>
            <person name="Medigue C."/>
            <person name="Benson D.R."/>
        </authorList>
    </citation>
    <scope>NUCLEOTIDE SEQUENCE [LARGE SCALE GENOMIC DNA]</scope>
    <source>
        <strain evidence="3">DSM 45986 / CECT 9034 / ACN14a</strain>
    </source>
</reference>
<feature type="compositionally biased region" description="Low complexity" evidence="1">
    <location>
        <begin position="32"/>
        <end position="45"/>
    </location>
</feature>
<name>Q0RHV3_FRAAA</name>
<dbReference type="EMBL" id="CT573213">
    <property type="protein sequence ID" value="CAJ62920.1"/>
    <property type="molecule type" value="Genomic_DNA"/>
</dbReference>
<proteinExistence type="predicted"/>
<dbReference type="KEGG" id="fal:FRAAL4278"/>
<organism evidence="2 3">
    <name type="scientific">Frankia alni (strain DSM 45986 / CECT 9034 / ACN14a)</name>
    <dbReference type="NCBI Taxonomy" id="326424"/>
    <lineage>
        <taxon>Bacteria</taxon>
        <taxon>Bacillati</taxon>
        <taxon>Actinomycetota</taxon>
        <taxon>Actinomycetes</taxon>
        <taxon>Frankiales</taxon>
        <taxon>Frankiaceae</taxon>
        <taxon>Frankia</taxon>
    </lineage>
</organism>
<evidence type="ECO:0000313" key="2">
    <source>
        <dbReference type="EMBL" id="CAJ62920.1"/>
    </source>
</evidence>